<organism evidence="1">
    <name type="scientific">uncultured Caudovirales phage</name>
    <dbReference type="NCBI Taxonomy" id="2100421"/>
    <lineage>
        <taxon>Viruses</taxon>
        <taxon>Duplodnaviria</taxon>
        <taxon>Heunggongvirae</taxon>
        <taxon>Uroviricota</taxon>
        <taxon>Caudoviricetes</taxon>
        <taxon>Peduoviridae</taxon>
        <taxon>Maltschvirus</taxon>
        <taxon>Maltschvirus maltsch</taxon>
    </lineage>
</organism>
<accession>A0A6J5LI86</accession>
<dbReference type="EMBL" id="LR796274">
    <property type="protein sequence ID" value="CAB4133282.1"/>
    <property type="molecule type" value="Genomic_DNA"/>
</dbReference>
<name>A0A6J5LI86_9CAUD</name>
<proteinExistence type="predicted"/>
<protein>
    <submittedName>
        <fullName evidence="1">Uncharacterized protein</fullName>
    </submittedName>
</protein>
<gene>
    <name evidence="1" type="ORF">UFOVP257_114</name>
</gene>
<evidence type="ECO:0000313" key="1">
    <source>
        <dbReference type="EMBL" id="CAB4133282.1"/>
    </source>
</evidence>
<reference evidence="1" key="1">
    <citation type="submission" date="2020-04" db="EMBL/GenBank/DDBJ databases">
        <authorList>
            <person name="Chiriac C."/>
            <person name="Salcher M."/>
            <person name="Ghai R."/>
            <person name="Kavagutti S V."/>
        </authorList>
    </citation>
    <scope>NUCLEOTIDE SEQUENCE</scope>
</reference>
<sequence length="250" mass="29009">MLYVNGCSFSVLSDGKRYSEFLSEELNCEVLNMGVPKACNSRILRTSLRDLIKLSKTNTNIQAIISLSFVVRTEVWDKNAHDLLWKTSDDGDFMSCQFFHGDDWFEKFKLNKNQVFNTGYPTYLKQYAKEWITLYDPEAEITKLLSELIMFTGWCKTNNVKYLIFCGGEPLESIDYTAPFISYFKTEIDNDLNIIDLFGFSFADYCKNAGFVPYDVELYGYTGHPSEDGHRFFARFLLDNYLLTQVSEQE</sequence>